<proteinExistence type="predicted"/>
<dbReference type="EMBL" id="SRPJ01000001">
    <property type="protein sequence ID" value="TGN28209.1"/>
    <property type="molecule type" value="Genomic_DNA"/>
</dbReference>
<dbReference type="PANTHER" id="PTHR43300:SF6">
    <property type="entry name" value="ACETYLTRANSFERASE YVOF-RELATED"/>
    <property type="match status" value="1"/>
</dbReference>
<gene>
    <name evidence="1" type="ORF">E2558_00850</name>
</gene>
<dbReference type="PANTHER" id="PTHR43300">
    <property type="entry name" value="ACETYLTRANSFERASE"/>
    <property type="match status" value="1"/>
</dbReference>
<dbReference type="SUPFAM" id="SSF51161">
    <property type="entry name" value="Trimeric LpxA-like enzymes"/>
    <property type="match status" value="1"/>
</dbReference>
<dbReference type="Pfam" id="PF14602">
    <property type="entry name" value="Hexapep_2"/>
    <property type="match status" value="2"/>
</dbReference>
<comment type="caution">
    <text evidence="1">The sequence shown here is derived from an EMBL/GenBank/DDBJ whole genome shotgun (WGS) entry which is preliminary data.</text>
</comment>
<dbReference type="GO" id="GO:0016746">
    <property type="term" value="F:acyltransferase activity"/>
    <property type="evidence" value="ECO:0007669"/>
    <property type="project" value="UniProtKB-KW"/>
</dbReference>
<protein>
    <submittedName>
        <fullName evidence="1">Acyltransferase</fullName>
    </submittedName>
</protein>
<dbReference type="AlphaFoldDB" id="A0A4Z1BTG2"/>
<evidence type="ECO:0000313" key="1">
    <source>
        <dbReference type="EMBL" id="TGN28209.1"/>
    </source>
</evidence>
<dbReference type="InterPro" id="IPR011004">
    <property type="entry name" value="Trimer_LpxA-like_sf"/>
</dbReference>
<dbReference type="InterPro" id="IPR001451">
    <property type="entry name" value="Hexapep"/>
</dbReference>
<keyword evidence="1" id="KW-0012">Acyltransferase</keyword>
<keyword evidence="2" id="KW-1185">Reference proteome</keyword>
<reference evidence="1 2" key="1">
    <citation type="submission" date="2019-04" db="EMBL/GenBank/DDBJ databases">
        <title>Genomic characterization of Staphylococcus petrasii strains.</title>
        <authorList>
            <person name="Vrbovska V."/>
            <person name="Kovarovic V."/>
            <person name="Maslanova I."/>
            <person name="Indrakova A."/>
            <person name="Petras P."/>
            <person name="Sedo O."/>
            <person name="Svec P."/>
            <person name="Fisarova L."/>
            <person name="Sedlacek I."/>
            <person name="Doskar J."/>
            <person name="Pantucek R."/>
        </authorList>
    </citation>
    <scope>NUCLEOTIDE SEQUENCE [LARGE SCALE GENOMIC DNA]</scope>
    <source>
        <strain evidence="1 2">CCM 8529</strain>
    </source>
</reference>
<dbReference type="InterPro" id="IPR050179">
    <property type="entry name" value="Trans_hexapeptide_repeat"/>
</dbReference>
<keyword evidence="1" id="KW-0808">Transferase</keyword>
<evidence type="ECO:0000313" key="2">
    <source>
        <dbReference type="Proteomes" id="UP000297459"/>
    </source>
</evidence>
<name>A0A4Z1BTG2_9STAP</name>
<dbReference type="Gene3D" id="2.160.10.10">
    <property type="entry name" value="Hexapeptide repeat proteins"/>
    <property type="match status" value="1"/>
</dbReference>
<dbReference type="Proteomes" id="UP000297459">
    <property type="component" value="Unassembled WGS sequence"/>
</dbReference>
<dbReference type="CDD" id="cd04647">
    <property type="entry name" value="LbH_MAT_like"/>
    <property type="match status" value="1"/>
</dbReference>
<organism evidence="1 2">
    <name type="scientific">Staphylococcus pragensis</name>
    <dbReference type="NCBI Taxonomy" id="1611836"/>
    <lineage>
        <taxon>Bacteria</taxon>
        <taxon>Bacillati</taxon>
        <taxon>Bacillota</taxon>
        <taxon>Bacilli</taxon>
        <taxon>Bacillales</taxon>
        <taxon>Staphylococcaceae</taxon>
        <taxon>Staphylococcus</taxon>
    </lineage>
</organism>
<sequence>MRRLTKITRQAVNPLWRIYRFVSFPKTFRNTLIIELCRYIPNLKLKRWIYIHLLKMNIGKQTAIAYKVMLDIFHPQLISIGNNCVIGYNTTILTHEVLVEEYRYGPVKIGHNTLIGANTTILPGINIGHNVIVKTGTIVSKDIPDNAIAYGNPMHIQYK</sequence>
<accession>A0A4Z1BTG2</accession>
<dbReference type="RefSeq" id="WP_126565119.1">
    <property type="nucleotide sequence ID" value="NZ_BMCY01000001.1"/>
</dbReference>